<dbReference type="AlphaFoldDB" id="A0AAX3WDZ3"/>
<keyword evidence="2" id="KW-0472">Membrane</keyword>
<accession>A0AAX3WDZ3</accession>
<dbReference type="Proteomes" id="UP001223720">
    <property type="component" value="Chromosome"/>
</dbReference>
<gene>
    <name evidence="3" type="ORF">KEC54_25700</name>
</gene>
<feature type="transmembrane region" description="Helical" evidence="2">
    <location>
        <begin position="7"/>
        <end position="32"/>
    </location>
</feature>
<name>A0AAX3WDZ3_METEX</name>
<proteinExistence type="predicted"/>
<keyword evidence="1" id="KW-0175">Coiled coil</keyword>
<evidence type="ECO:0000313" key="3">
    <source>
        <dbReference type="EMBL" id="WHQ69676.1"/>
    </source>
</evidence>
<evidence type="ECO:0000256" key="1">
    <source>
        <dbReference type="SAM" id="Coils"/>
    </source>
</evidence>
<dbReference type="RefSeq" id="WP_283535531.1">
    <property type="nucleotide sequence ID" value="NZ_CP073633.1"/>
</dbReference>
<feature type="transmembrane region" description="Helical" evidence="2">
    <location>
        <begin position="52"/>
        <end position="75"/>
    </location>
</feature>
<sequence length="113" mass="12740">MNAIRKHAFVIFIVFLSIIATSSLTIAAYFLLAMPNLWTEASSPTMGQRGDFFGGFLNPILTTLTFAAFLTTVLMQRAELKNSRQQLEASVNEMRRQTANARAQNYQTSFFSY</sequence>
<keyword evidence="2" id="KW-0812">Transmembrane</keyword>
<protein>
    <submittedName>
        <fullName evidence="3">Uncharacterized protein</fullName>
    </submittedName>
</protein>
<evidence type="ECO:0000256" key="2">
    <source>
        <dbReference type="SAM" id="Phobius"/>
    </source>
</evidence>
<keyword evidence="2" id="KW-1133">Transmembrane helix</keyword>
<organism evidence="3 4">
    <name type="scientific">Methylorubrum extorquens</name>
    <name type="common">Methylobacterium dichloromethanicum</name>
    <name type="synonym">Methylobacterium extorquens</name>
    <dbReference type="NCBI Taxonomy" id="408"/>
    <lineage>
        <taxon>Bacteria</taxon>
        <taxon>Pseudomonadati</taxon>
        <taxon>Pseudomonadota</taxon>
        <taxon>Alphaproteobacteria</taxon>
        <taxon>Hyphomicrobiales</taxon>
        <taxon>Methylobacteriaceae</taxon>
        <taxon>Methylorubrum</taxon>
    </lineage>
</organism>
<feature type="coiled-coil region" evidence="1">
    <location>
        <begin position="77"/>
        <end position="104"/>
    </location>
</feature>
<dbReference type="EMBL" id="CP073633">
    <property type="protein sequence ID" value="WHQ69676.1"/>
    <property type="molecule type" value="Genomic_DNA"/>
</dbReference>
<evidence type="ECO:0000313" key="4">
    <source>
        <dbReference type="Proteomes" id="UP001223720"/>
    </source>
</evidence>
<reference evidence="3" key="1">
    <citation type="journal article" date="2022" name="Biotechnol. Bioprocess Eng.">
        <title>Pan-genome Analysis Reveals Comparative Genomic Features of Central Metabolic Pathways in Methylorubrum extorquens.</title>
        <authorList>
            <person name="Lee G.M."/>
            <person name="Scott-Nevros Z.K."/>
            <person name="Lee S.-M."/>
            <person name="Kim D."/>
        </authorList>
    </citation>
    <scope>NUCLEOTIDE SEQUENCE</scope>
    <source>
        <strain evidence="3">ATCC 55366</strain>
    </source>
</reference>